<dbReference type="GO" id="GO:0008270">
    <property type="term" value="F:zinc ion binding"/>
    <property type="evidence" value="ECO:0007669"/>
    <property type="project" value="UniProtKB-KW"/>
</dbReference>
<feature type="compositionally biased region" description="Basic and acidic residues" evidence="7">
    <location>
        <begin position="501"/>
        <end position="514"/>
    </location>
</feature>
<keyword evidence="3" id="KW-0540">Nuclease</keyword>
<evidence type="ECO:0000256" key="7">
    <source>
        <dbReference type="SAM" id="MobiDB-lite"/>
    </source>
</evidence>
<dbReference type="GO" id="GO:0016779">
    <property type="term" value="F:nucleotidyltransferase activity"/>
    <property type="evidence" value="ECO:0007669"/>
    <property type="project" value="UniProtKB-KW"/>
</dbReference>
<gene>
    <name evidence="9" type="ORF">NDU88_001234</name>
</gene>
<accession>A0AAV7M4Q4</accession>
<keyword evidence="6" id="KW-0479">Metal-binding</keyword>
<evidence type="ECO:0000256" key="5">
    <source>
        <dbReference type="ARBA" id="ARBA00022801"/>
    </source>
</evidence>
<feature type="region of interest" description="Disordered" evidence="7">
    <location>
        <begin position="814"/>
        <end position="875"/>
    </location>
</feature>
<evidence type="ECO:0000256" key="3">
    <source>
        <dbReference type="ARBA" id="ARBA00022722"/>
    </source>
</evidence>
<dbReference type="Pfam" id="PF18697">
    <property type="entry name" value="MLVIN_C"/>
    <property type="match status" value="1"/>
</dbReference>
<dbReference type="GO" id="GO:0016787">
    <property type="term" value="F:hydrolase activity"/>
    <property type="evidence" value="ECO:0007669"/>
    <property type="project" value="UniProtKB-KW"/>
</dbReference>
<dbReference type="SUPFAM" id="SSF57756">
    <property type="entry name" value="Retrovirus zinc finger-like domains"/>
    <property type="match status" value="1"/>
</dbReference>
<comment type="caution">
    <text evidence="9">The sequence shown here is derived from an EMBL/GenBank/DDBJ whole genome shotgun (WGS) entry which is preliminary data.</text>
</comment>
<dbReference type="InterPro" id="IPR001878">
    <property type="entry name" value="Znf_CCHC"/>
</dbReference>
<feature type="compositionally biased region" description="Basic and acidic residues" evidence="7">
    <location>
        <begin position="837"/>
        <end position="858"/>
    </location>
</feature>
<feature type="region of interest" description="Disordered" evidence="7">
    <location>
        <begin position="495"/>
        <end position="514"/>
    </location>
</feature>
<dbReference type="AlphaFoldDB" id="A0AAV7M4Q4"/>
<protein>
    <recommendedName>
        <fullName evidence="8">CCHC-type domain-containing protein</fullName>
    </recommendedName>
</protein>
<evidence type="ECO:0000256" key="2">
    <source>
        <dbReference type="ARBA" id="ARBA00022695"/>
    </source>
</evidence>
<name>A0AAV7M4Q4_PLEWA</name>
<feature type="region of interest" description="Disordered" evidence="7">
    <location>
        <begin position="62"/>
        <end position="96"/>
    </location>
</feature>
<feature type="domain" description="CCHC-type" evidence="8">
    <location>
        <begin position="710"/>
        <end position="724"/>
    </location>
</feature>
<organism evidence="9 10">
    <name type="scientific">Pleurodeles waltl</name>
    <name type="common">Iberian ribbed newt</name>
    <dbReference type="NCBI Taxonomy" id="8319"/>
    <lineage>
        <taxon>Eukaryota</taxon>
        <taxon>Metazoa</taxon>
        <taxon>Chordata</taxon>
        <taxon>Craniata</taxon>
        <taxon>Vertebrata</taxon>
        <taxon>Euteleostomi</taxon>
        <taxon>Amphibia</taxon>
        <taxon>Batrachia</taxon>
        <taxon>Caudata</taxon>
        <taxon>Salamandroidea</taxon>
        <taxon>Salamandridae</taxon>
        <taxon>Pleurodelinae</taxon>
        <taxon>Pleurodeles</taxon>
    </lineage>
</organism>
<keyword evidence="4" id="KW-0255">Endonuclease</keyword>
<keyword evidence="10" id="KW-1185">Reference proteome</keyword>
<proteinExistence type="predicted"/>
<feature type="compositionally biased region" description="Acidic residues" evidence="7">
    <location>
        <begin position="815"/>
        <end position="824"/>
    </location>
</feature>
<dbReference type="Gene3D" id="2.30.30.850">
    <property type="match status" value="1"/>
</dbReference>
<dbReference type="GO" id="GO:0004519">
    <property type="term" value="F:endonuclease activity"/>
    <property type="evidence" value="ECO:0007669"/>
    <property type="project" value="UniProtKB-KW"/>
</dbReference>
<dbReference type="InterPro" id="IPR036875">
    <property type="entry name" value="Znf_CCHC_sf"/>
</dbReference>
<dbReference type="SMART" id="SM00343">
    <property type="entry name" value="ZnF_C2HC"/>
    <property type="match status" value="1"/>
</dbReference>
<dbReference type="PROSITE" id="PS50158">
    <property type="entry name" value="ZF_CCHC"/>
    <property type="match status" value="1"/>
</dbReference>
<dbReference type="Pfam" id="PF00098">
    <property type="entry name" value="zf-CCHC"/>
    <property type="match status" value="1"/>
</dbReference>
<dbReference type="InterPro" id="IPR040643">
    <property type="entry name" value="MLVIN_C"/>
</dbReference>
<evidence type="ECO:0000259" key="8">
    <source>
        <dbReference type="PROSITE" id="PS50158"/>
    </source>
</evidence>
<evidence type="ECO:0000256" key="6">
    <source>
        <dbReference type="PROSITE-ProRule" id="PRU00047"/>
    </source>
</evidence>
<keyword evidence="1" id="KW-0808">Transferase</keyword>
<reference evidence="9" key="1">
    <citation type="journal article" date="2022" name="bioRxiv">
        <title>Sequencing and chromosome-scale assembly of the giantPleurodeles waltlgenome.</title>
        <authorList>
            <person name="Brown T."/>
            <person name="Elewa A."/>
            <person name="Iarovenko S."/>
            <person name="Subramanian E."/>
            <person name="Araus A.J."/>
            <person name="Petzold A."/>
            <person name="Susuki M."/>
            <person name="Suzuki K.-i.T."/>
            <person name="Hayashi T."/>
            <person name="Toyoda A."/>
            <person name="Oliveira C."/>
            <person name="Osipova E."/>
            <person name="Leigh N.D."/>
            <person name="Simon A."/>
            <person name="Yun M.H."/>
        </authorList>
    </citation>
    <scope>NUCLEOTIDE SEQUENCE</scope>
    <source>
        <strain evidence="9">20211129_DDA</strain>
        <tissue evidence="9">Liver</tissue>
    </source>
</reference>
<sequence>MRPLQRPAQFEALAVWELVARQQHELKTNRRIKKIEKTQAEARWDWEQKRWRMATMKEVKMFPAIMEGDDSDKGDNNKERENEEKRKGKKSYVDDDDSDVEDYITQLLRDRPPPMITYAGGPGNIATAPPATPGTSQGAVGAVQTEGGQIPGVVQSKQVAGTRAEAQVQVPTPSAPVIYPNVPTLETVSNIVVPREQANPQPILVQTDPTPMLLPRAQIQNMPRPNQLAGTSVDLTPVMNQAMGVPLTRSAGSSTAPDAISLLITVGPAVPLYAQKKSEAGGQIEISQNLGRRGAGDSALMTSSSSICLSGLKSPVGFSPLVALPDANQSMRLLTPQAVGAGVQQLPVVSVSNISLQGLTTQQLNSWLDSLSSSQGVSKGEEQLNRVGLNTKANELVEGTMGLNMFESYNEEELRYLCLRITKEVGKIHQKLAEVAEKHDIDLKVTKHLRQRYRLDFEAKYFENMRSAGMEAHLRDLLQSAQIWGALKKREGRWAKRKDKQKRDSEGETEGIEKGEAVKMLPMREIPGGQFVHVPWHRSDILSFTNDYPKLREKPVEWYQQTEWFVKLSKCLWEALNTLFEIVVPADLWVECKRAVDCPTSEPARHKITGAPSPGVKLIDEVLQYAKYCNDEIELKQKKLKEKAMVMQIKAAQSGVQGALVALMPPQQRAIAFQPQVRGRGCGMDVMRGPDLNTVVVQNDMQGMKRMLPCHLCGNVGHWKRECPLMVQEGMIQQGHNLKAGDWVVIKKHLPKTCLEPRWRGTYQVVLTTTTAVKCAGLPNWLHASHTKKVVSPQDQEEVLLSTPASAKRIILPEPEPEQVEPEVDPQLAEEGSITPVRDEGVENLEAERADSTEKTLREPCTGEVLTKTKETEKH</sequence>
<dbReference type="GO" id="GO:0003676">
    <property type="term" value="F:nucleic acid binding"/>
    <property type="evidence" value="ECO:0007669"/>
    <property type="project" value="InterPro"/>
</dbReference>
<keyword evidence="6" id="KW-0862">Zinc</keyword>
<evidence type="ECO:0000256" key="1">
    <source>
        <dbReference type="ARBA" id="ARBA00022679"/>
    </source>
</evidence>
<feature type="compositionally biased region" description="Basic and acidic residues" evidence="7">
    <location>
        <begin position="71"/>
        <end position="86"/>
    </location>
</feature>
<keyword evidence="6" id="KW-0863">Zinc-finger</keyword>
<evidence type="ECO:0000313" key="9">
    <source>
        <dbReference type="EMBL" id="KAJ1096088.1"/>
    </source>
</evidence>
<keyword evidence="5" id="KW-0378">Hydrolase</keyword>
<dbReference type="EMBL" id="JANPWB010000014">
    <property type="protein sequence ID" value="KAJ1096088.1"/>
    <property type="molecule type" value="Genomic_DNA"/>
</dbReference>
<dbReference type="Proteomes" id="UP001066276">
    <property type="component" value="Chromosome 10"/>
</dbReference>
<keyword evidence="2" id="KW-0548">Nucleotidyltransferase</keyword>
<evidence type="ECO:0000313" key="10">
    <source>
        <dbReference type="Proteomes" id="UP001066276"/>
    </source>
</evidence>
<evidence type="ECO:0000256" key="4">
    <source>
        <dbReference type="ARBA" id="ARBA00022759"/>
    </source>
</evidence>